<feature type="transmembrane region" description="Helical" evidence="6">
    <location>
        <begin position="65"/>
        <end position="87"/>
    </location>
</feature>
<dbReference type="InterPro" id="IPR050638">
    <property type="entry name" value="AA-Vitamin_Transporters"/>
</dbReference>
<evidence type="ECO:0000256" key="1">
    <source>
        <dbReference type="ARBA" id="ARBA00004651"/>
    </source>
</evidence>
<feature type="transmembrane region" description="Helical" evidence="6">
    <location>
        <begin position="184"/>
        <end position="204"/>
    </location>
</feature>
<evidence type="ECO:0000256" key="5">
    <source>
        <dbReference type="ARBA" id="ARBA00023136"/>
    </source>
</evidence>
<accession>A0A4R5PIQ9</accession>
<feature type="domain" description="EamA" evidence="7">
    <location>
        <begin position="4"/>
        <end position="137"/>
    </location>
</feature>
<dbReference type="RefSeq" id="WP_133285418.1">
    <property type="nucleotide sequence ID" value="NZ_SMSI01000003.1"/>
</dbReference>
<feature type="domain" description="EamA" evidence="7">
    <location>
        <begin position="153"/>
        <end position="286"/>
    </location>
</feature>
<feature type="transmembrane region" description="Helical" evidence="6">
    <location>
        <begin position="271"/>
        <end position="287"/>
    </location>
</feature>
<dbReference type="AlphaFoldDB" id="A0A4R5PIQ9"/>
<dbReference type="Proteomes" id="UP000295131">
    <property type="component" value="Unassembled WGS sequence"/>
</dbReference>
<keyword evidence="3 6" id="KW-0812">Transmembrane</keyword>
<dbReference type="SUPFAM" id="SSF103481">
    <property type="entry name" value="Multidrug resistance efflux transporter EmrE"/>
    <property type="match status" value="2"/>
</dbReference>
<dbReference type="PANTHER" id="PTHR32322">
    <property type="entry name" value="INNER MEMBRANE TRANSPORTER"/>
    <property type="match status" value="1"/>
</dbReference>
<keyword evidence="5 6" id="KW-0472">Membrane</keyword>
<sequence length="294" mass="31929">MTQRAYLYLTLTTLFWGANAVAGKLAVGVISPMLLTTMRWSLAVIVLLSFALPQIRRDMPAIRRHWPVLAALGAVGFAAFNITLYSALEYTSAINVVIMQAGMPLVIFLANFLIFRVPITGGQVLGFFLTVAGVMTVASGGSIAQLLSLTLNRGDAIMLVAVLVYGGYTVALRYRPVMHWQSMMAVMATAAIVASIPFTLWEIAVDRVVWPGIDGFGIALFTAIFPSLISQVLYIQANGMIGSNRAGLFVNLVPIFGTILSVVILRETLHIYHVVALVLVMGGIWLAERVKRDK</sequence>
<protein>
    <submittedName>
        <fullName evidence="8">DMT family transporter</fullName>
    </submittedName>
</protein>
<dbReference type="EMBL" id="SMSI01000003">
    <property type="protein sequence ID" value="TDH35133.1"/>
    <property type="molecule type" value="Genomic_DNA"/>
</dbReference>
<dbReference type="OrthoDB" id="9806889at2"/>
<dbReference type="PANTHER" id="PTHR32322:SF18">
    <property type="entry name" value="S-ADENOSYLMETHIONINE_S-ADENOSYLHOMOCYSTEINE TRANSPORTER"/>
    <property type="match status" value="1"/>
</dbReference>
<reference evidence="8 9" key="1">
    <citation type="journal article" date="2013" name="Int. J. Syst. Evol. Microbiol.">
        <title>Hoeflea suaedae sp. nov., an endophytic bacterium isolated from the root of the halophyte Suaeda maritima.</title>
        <authorList>
            <person name="Chung E.J."/>
            <person name="Park J.A."/>
            <person name="Pramanik P."/>
            <person name="Bibi F."/>
            <person name="Jeon C.O."/>
            <person name="Chung Y.R."/>
        </authorList>
    </citation>
    <scope>NUCLEOTIDE SEQUENCE [LARGE SCALE GENOMIC DNA]</scope>
    <source>
        <strain evidence="8 9">YC6898</strain>
    </source>
</reference>
<evidence type="ECO:0000256" key="3">
    <source>
        <dbReference type="ARBA" id="ARBA00022692"/>
    </source>
</evidence>
<dbReference type="InterPro" id="IPR000620">
    <property type="entry name" value="EamA_dom"/>
</dbReference>
<evidence type="ECO:0000259" key="7">
    <source>
        <dbReference type="Pfam" id="PF00892"/>
    </source>
</evidence>
<evidence type="ECO:0000256" key="4">
    <source>
        <dbReference type="ARBA" id="ARBA00022989"/>
    </source>
</evidence>
<proteinExistence type="predicted"/>
<keyword evidence="9" id="KW-1185">Reference proteome</keyword>
<feature type="transmembrane region" description="Helical" evidence="6">
    <location>
        <begin position="93"/>
        <end position="115"/>
    </location>
</feature>
<gene>
    <name evidence="8" type="ORF">E2A64_15600</name>
</gene>
<comment type="caution">
    <text evidence="8">The sequence shown here is derived from an EMBL/GenBank/DDBJ whole genome shotgun (WGS) entry which is preliminary data.</text>
</comment>
<feature type="transmembrane region" description="Helical" evidence="6">
    <location>
        <begin position="30"/>
        <end position="53"/>
    </location>
</feature>
<keyword evidence="4 6" id="KW-1133">Transmembrane helix</keyword>
<feature type="transmembrane region" description="Helical" evidence="6">
    <location>
        <begin position="156"/>
        <end position="172"/>
    </location>
</feature>
<evidence type="ECO:0000256" key="6">
    <source>
        <dbReference type="SAM" id="Phobius"/>
    </source>
</evidence>
<name>A0A4R5PIQ9_9HYPH</name>
<comment type="subcellular location">
    <subcellularLocation>
        <location evidence="1">Cell membrane</location>
        <topology evidence="1">Multi-pass membrane protein</topology>
    </subcellularLocation>
</comment>
<dbReference type="GO" id="GO:0005886">
    <property type="term" value="C:plasma membrane"/>
    <property type="evidence" value="ECO:0007669"/>
    <property type="project" value="UniProtKB-SubCell"/>
</dbReference>
<evidence type="ECO:0000313" key="8">
    <source>
        <dbReference type="EMBL" id="TDH35133.1"/>
    </source>
</evidence>
<keyword evidence="2" id="KW-1003">Cell membrane</keyword>
<dbReference type="InterPro" id="IPR037185">
    <property type="entry name" value="EmrE-like"/>
</dbReference>
<feature type="transmembrane region" description="Helical" evidence="6">
    <location>
        <begin position="124"/>
        <end position="144"/>
    </location>
</feature>
<evidence type="ECO:0000256" key="2">
    <source>
        <dbReference type="ARBA" id="ARBA00022475"/>
    </source>
</evidence>
<dbReference type="Pfam" id="PF00892">
    <property type="entry name" value="EamA"/>
    <property type="match status" value="2"/>
</dbReference>
<feature type="transmembrane region" description="Helical" evidence="6">
    <location>
        <begin position="216"/>
        <end position="234"/>
    </location>
</feature>
<organism evidence="8 9">
    <name type="scientific">Pseudohoeflea suaedae</name>
    <dbReference type="NCBI Taxonomy" id="877384"/>
    <lineage>
        <taxon>Bacteria</taxon>
        <taxon>Pseudomonadati</taxon>
        <taxon>Pseudomonadota</taxon>
        <taxon>Alphaproteobacteria</taxon>
        <taxon>Hyphomicrobiales</taxon>
        <taxon>Rhizobiaceae</taxon>
        <taxon>Pseudohoeflea</taxon>
    </lineage>
</organism>
<feature type="transmembrane region" description="Helical" evidence="6">
    <location>
        <begin position="246"/>
        <end position="265"/>
    </location>
</feature>
<evidence type="ECO:0000313" key="9">
    <source>
        <dbReference type="Proteomes" id="UP000295131"/>
    </source>
</evidence>